<evidence type="ECO:0000313" key="8">
    <source>
        <dbReference type="EMBL" id="PKU65153.1"/>
    </source>
</evidence>
<keyword evidence="7" id="KW-0812">Transmembrane</keyword>
<keyword evidence="3" id="KW-0618">Plastoquinone</keyword>
<protein>
    <submittedName>
        <fullName evidence="8">Uncharacterized protein</fullName>
    </submittedName>
</protein>
<evidence type="ECO:0000256" key="2">
    <source>
        <dbReference type="ARBA" id="ARBA00022857"/>
    </source>
</evidence>
<dbReference type="GO" id="GO:0016020">
    <property type="term" value="C:membrane"/>
    <property type="evidence" value="ECO:0007669"/>
    <property type="project" value="InterPro"/>
</dbReference>
<evidence type="ECO:0000256" key="7">
    <source>
        <dbReference type="SAM" id="Phobius"/>
    </source>
</evidence>
<name>A0A2I0VP43_9ASPA</name>
<dbReference type="InterPro" id="IPR020874">
    <property type="entry name" value="NAD(P)H-quinone_OxRdtase_su_N"/>
</dbReference>
<evidence type="ECO:0000256" key="1">
    <source>
        <dbReference type="ARBA" id="ARBA00022719"/>
    </source>
</evidence>
<keyword evidence="7" id="KW-1133">Transmembrane helix</keyword>
<dbReference type="Proteomes" id="UP000233837">
    <property type="component" value="Unassembled WGS sequence"/>
</dbReference>
<dbReference type="EMBL" id="KZ503378">
    <property type="protein sequence ID" value="PKU65153.1"/>
    <property type="molecule type" value="Genomic_DNA"/>
</dbReference>
<dbReference type="PANTHER" id="PTHR35515">
    <property type="entry name" value="NAD(P)H-QUINONE OXIDOREDUCTASE SUBUNIT N, CHLOROPLASTIC"/>
    <property type="match status" value="1"/>
</dbReference>
<proteinExistence type="predicted"/>
<evidence type="ECO:0000256" key="4">
    <source>
        <dbReference type="ARBA" id="ARBA00022967"/>
    </source>
</evidence>
<keyword evidence="4" id="KW-1278">Translocase</keyword>
<keyword evidence="1" id="KW-0874">Quinone</keyword>
<keyword evidence="5" id="KW-0520">NAD</keyword>
<keyword evidence="6 7" id="KW-0472">Membrane</keyword>
<organism evidence="8 9">
    <name type="scientific">Dendrobium catenatum</name>
    <dbReference type="NCBI Taxonomy" id="906689"/>
    <lineage>
        <taxon>Eukaryota</taxon>
        <taxon>Viridiplantae</taxon>
        <taxon>Streptophyta</taxon>
        <taxon>Embryophyta</taxon>
        <taxon>Tracheophyta</taxon>
        <taxon>Spermatophyta</taxon>
        <taxon>Magnoliopsida</taxon>
        <taxon>Liliopsida</taxon>
        <taxon>Asparagales</taxon>
        <taxon>Orchidaceae</taxon>
        <taxon>Epidendroideae</taxon>
        <taxon>Malaxideae</taxon>
        <taxon>Dendrobiinae</taxon>
        <taxon>Dendrobium</taxon>
    </lineage>
</organism>
<evidence type="ECO:0000256" key="3">
    <source>
        <dbReference type="ARBA" id="ARBA00022957"/>
    </source>
</evidence>
<reference evidence="8 9" key="2">
    <citation type="journal article" date="2017" name="Nature">
        <title>The Apostasia genome and the evolution of orchids.</title>
        <authorList>
            <person name="Zhang G.Q."/>
            <person name="Liu K.W."/>
            <person name="Li Z."/>
            <person name="Lohaus R."/>
            <person name="Hsiao Y.Y."/>
            <person name="Niu S.C."/>
            <person name="Wang J.Y."/>
            <person name="Lin Y.C."/>
            <person name="Xu Q."/>
            <person name="Chen L.J."/>
            <person name="Yoshida K."/>
            <person name="Fujiwara S."/>
            <person name="Wang Z.W."/>
            <person name="Zhang Y.Q."/>
            <person name="Mitsuda N."/>
            <person name="Wang M."/>
            <person name="Liu G.H."/>
            <person name="Pecoraro L."/>
            <person name="Huang H.X."/>
            <person name="Xiao X.J."/>
            <person name="Lin M."/>
            <person name="Wu X.Y."/>
            <person name="Wu W.L."/>
            <person name="Chen Y.Y."/>
            <person name="Chang S.B."/>
            <person name="Sakamoto S."/>
            <person name="Ohme-Takagi M."/>
            <person name="Yagi M."/>
            <person name="Zeng S.J."/>
            <person name="Shen C.Y."/>
            <person name="Yeh C.M."/>
            <person name="Luo Y.B."/>
            <person name="Tsai W.C."/>
            <person name="Van de Peer Y."/>
            <person name="Liu Z.J."/>
        </authorList>
    </citation>
    <scope>NUCLEOTIDE SEQUENCE [LARGE SCALE GENOMIC DNA]</scope>
    <source>
        <tissue evidence="8">The whole plant</tissue>
    </source>
</reference>
<sequence>MPPETKGLVFWIIDDKVDFFPSIIIPFNLFLFYICLSKDINSFYALVSLIYTLKVLSKAELQFLALLPTFHPKLKSLQSVATGNSVRINFVWRPLKEIPGLSFGEEEATI</sequence>
<keyword evidence="9" id="KW-1185">Reference proteome</keyword>
<feature type="transmembrane region" description="Helical" evidence="7">
    <location>
        <begin position="19"/>
        <end position="36"/>
    </location>
</feature>
<keyword evidence="2" id="KW-0521">NADP</keyword>
<dbReference type="GO" id="GO:0048038">
    <property type="term" value="F:quinone binding"/>
    <property type="evidence" value="ECO:0007669"/>
    <property type="project" value="UniProtKB-KW"/>
</dbReference>
<evidence type="ECO:0000256" key="5">
    <source>
        <dbReference type="ARBA" id="ARBA00023027"/>
    </source>
</evidence>
<evidence type="ECO:0000313" key="9">
    <source>
        <dbReference type="Proteomes" id="UP000233837"/>
    </source>
</evidence>
<reference evidence="8 9" key="1">
    <citation type="journal article" date="2016" name="Sci. Rep.">
        <title>The Dendrobium catenatum Lindl. genome sequence provides insights into polysaccharide synthase, floral development and adaptive evolution.</title>
        <authorList>
            <person name="Zhang G.Q."/>
            <person name="Xu Q."/>
            <person name="Bian C."/>
            <person name="Tsai W.C."/>
            <person name="Yeh C.M."/>
            <person name="Liu K.W."/>
            <person name="Yoshida K."/>
            <person name="Zhang L.S."/>
            <person name="Chang S.B."/>
            <person name="Chen F."/>
            <person name="Shi Y."/>
            <person name="Su Y.Y."/>
            <person name="Zhang Y.Q."/>
            <person name="Chen L.J."/>
            <person name="Yin Y."/>
            <person name="Lin M."/>
            <person name="Huang H."/>
            <person name="Deng H."/>
            <person name="Wang Z.W."/>
            <person name="Zhu S.L."/>
            <person name="Zhao X."/>
            <person name="Deng C."/>
            <person name="Niu S.C."/>
            <person name="Huang J."/>
            <person name="Wang M."/>
            <person name="Liu G.H."/>
            <person name="Yang H.J."/>
            <person name="Xiao X.J."/>
            <person name="Hsiao Y.Y."/>
            <person name="Wu W.L."/>
            <person name="Chen Y.Y."/>
            <person name="Mitsuda N."/>
            <person name="Ohme-Takagi M."/>
            <person name="Luo Y.B."/>
            <person name="Van de Peer Y."/>
            <person name="Liu Z.J."/>
        </authorList>
    </citation>
    <scope>NUCLEOTIDE SEQUENCE [LARGE SCALE GENOMIC DNA]</scope>
    <source>
        <tissue evidence="8">The whole plant</tissue>
    </source>
</reference>
<gene>
    <name evidence="8" type="ORF">MA16_Dca004769</name>
</gene>
<dbReference type="GO" id="GO:0016655">
    <property type="term" value="F:oxidoreductase activity, acting on NAD(P)H, quinone or similar compound as acceptor"/>
    <property type="evidence" value="ECO:0007669"/>
    <property type="project" value="InterPro"/>
</dbReference>
<evidence type="ECO:0000256" key="6">
    <source>
        <dbReference type="ARBA" id="ARBA00023136"/>
    </source>
</evidence>
<accession>A0A2I0VP43</accession>
<dbReference type="AlphaFoldDB" id="A0A2I0VP43"/>
<dbReference type="PANTHER" id="PTHR35515:SF1">
    <property type="entry name" value="NAD(P)H-QUINONE OXIDOREDUCTASE SUBUNIT N, CHLOROPLASTIC"/>
    <property type="match status" value="1"/>
</dbReference>